<evidence type="ECO:0000313" key="2">
    <source>
        <dbReference type="EMBL" id="APX96682.1"/>
    </source>
</evidence>
<accession>A0A1N7C0J6</accession>
<evidence type="ECO:0008006" key="6">
    <source>
        <dbReference type="Google" id="ProtNLM"/>
    </source>
</evidence>
<reference evidence="3 4" key="2">
    <citation type="submission" date="2017-01" db="EMBL/GenBank/DDBJ databases">
        <authorList>
            <person name="Mah S.A."/>
            <person name="Swanson W.J."/>
            <person name="Moy G.W."/>
            <person name="Vacquier V.D."/>
        </authorList>
    </citation>
    <scope>NUCLEOTIDE SEQUENCE [LARGE SCALE GENOMIC DNA]</scope>
    <source>
        <strain evidence="3 4">CGMCC 1.8909</strain>
    </source>
</reference>
<dbReference type="Proteomes" id="UP000185687">
    <property type="component" value="Unassembled WGS sequence"/>
</dbReference>
<evidence type="ECO:0000313" key="5">
    <source>
        <dbReference type="Proteomes" id="UP000187321"/>
    </source>
</evidence>
<dbReference type="AlphaFoldDB" id="A0A1N7C0J6"/>
<gene>
    <name evidence="2" type="ORF">BB347_08685</name>
    <name evidence="3" type="ORF">SAMN05421809_1456</name>
</gene>
<dbReference type="RefSeq" id="WP_076580595.1">
    <property type="nucleotide sequence ID" value="NZ_CP019327.1"/>
</dbReference>
<name>A0A1N7C0J6_9EURY</name>
<dbReference type="OrthoDB" id="169409at2157"/>
<keyword evidence="4" id="KW-1185">Reference proteome</keyword>
<dbReference type="EMBL" id="FTNP01000002">
    <property type="protein sequence ID" value="SIR57161.1"/>
    <property type="molecule type" value="Genomic_DNA"/>
</dbReference>
<dbReference type="GeneID" id="30956014"/>
<reference evidence="2 5" key="1">
    <citation type="submission" date="2017-01" db="EMBL/GenBank/DDBJ databases">
        <title>Complete genome sequence of Haloterrigena daqingensis type strain (JX313T).</title>
        <authorList>
            <person name="Shuang W."/>
        </authorList>
    </citation>
    <scope>NUCLEOTIDE SEQUENCE [LARGE SCALE GENOMIC DNA]</scope>
    <source>
        <strain evidence="2 5">JX313</strain>
    </source>
</reference>
<dbReference type="EMBL" id="CP019327">
    <property type="protein sequence ID" value="APX96682.1"/>
    <property type="molecule type" value="Genomic_DNA"/>
</dbReference>
<sequence>MLGRPSCPDCESTLLVSKIRTSGALLRPSENYYRCFRCFSKFTPTTETDREGGETRSPRRTPLPNEAQTRTDIVDVNLELTERETKFRVDEFTVTVANKSDEPRRVTQIDLRFDDGKRKTTPKNETVVASETTETVDVRWSWIHPDQHTMAIDVEFDDESVVSTETELPGIRNDGESR</sequence>
<evidence type="ECO:0000313" key="3">
    <source>
        <dbReference type="EMBL" id="SIR57161.1"/>
    </source>
</evidence>
<evidence type="ECO:0000313" key="4">
    <source>
        <dbReference type="Proteomes" id="UP000185687"/>
    </source>
</evidence>
<protein>
    <recommendedName>
        <fullName evidence="6">CARDB domain-containing protein</fullName>
    </recommendedName>
</protein>
<dbReference type="KEGG" id="hda:BB347_08685"/>
<feature type="region of interest" description="Disordered" evidence="1">
    <location>
        <begin position="46"/>
        <end position="66"/>
    </location>
</feature>
<proteinExistence type="predicted"/>
<dbReference type="Proteomes" id="UP000187321">
    <property type="component" value="Chromosome"/>
</dbReference>
<organism evidence="3 4">
    <name type="scientific">Natronorubrum daqingense</name>
    <dbReference type="NCBI Taxonomy" id="588898"/>
    <lineage>
        <taxon>Archaea</taxon>
        <taxon>Methanobacteriati</taxon>
        <taxon>Methanobacteriota</taxon>
        <taxon>Stenosarchaea group</taxon>
        <taxon>Halobacteria</taxon>
        <taxon>Halobacteriales</taxon>
        <taxon>Natrialbaceae</taxon>
        <taxon>Natronorubrum</taxon>
    </lineage>
</organism>
<evidence type="ECO:0000256" key="1">
    <source>
        <dbReference type="SAM" id="MobiDB-lite"/>
    </source>
</evidence>
<feature type="compositionally biased region" description="Basic and acidic residues" evidence="1">
    <location>
        <begin position="47"/>
        <end position="57"/>
    </location>
</feature>